<dbReference type="Pfam" id="PF00126">
    <property type="entry name" value="HTH_1"/>
    <property type="match status" value="1"/>
</dbReference>
<keyword evidence="4" id="KW-0804">Transcription</keyword>
<dbReference type="FunFam" id="1.10.10.10:FF:000001">
    <property type="entry name" value="LysR family transcriptional regulator"/>
    <property type="match status" value="1"/>
</dbReference>
<dbReference type="Gene3D" id="3.40.190.290">
    <property type="match status" value="1"/>
</dbReference>
<name>A0A1L5F5V2_CLOKL</name>
<evidence type="ECO:0000259" key="5">
    <source>
        <dbReference type="PROSITE" id="PS50931"/>
    </source>
</evidence>
<evidence type="ECO:0000256" key="3">
    <source>
        <dbReference type="ARBA" id="ARBA00023125"/>
    </source>
</evidence>
<dbReference type="GO" id="GO:0003677">
    <property type="term" value="F:DNA binding"/>
    <property type="evidence" value="ECO:0007669"/>
    <property type="project" value="UniProtKB-KW"/>
</dbReference>
<organism evidence="6 7">
    <name type="scientific">Clostridium kluyveri</name>
    <dbReference type="NCBI Taxonomy" id="1534"/>
    <lineage>
        <taxon>Bacteria</taxon>
        <taxon>Bacillati</taxon>
        <taxon>Bacillota</taxon>
        <taxon>Clostridia</taxon>
        <taxon>Eubacteriales</taxon>
        <taxon>Clostridiaceae</taxon>
        <taxon>Clostridium</taxon>
    </lineage>
</organism>
<dbReference type="AlphaFoldDB" id="A0A1L5F5V2"/>
<keyword evidence="3" id="KW-0238">DNA-binding</keyword>
<evidence type="ECO:0000256" key="1">
    <source>
        <dbReference type="ARBA" id="ARBA00009437"/>
    </source>
</evidence>
<proteinExistence type="inferred from homology"/>
<keyword evidence="2" id="KW-0805">Transcription regulation</keyword>
<dbReference type="InterPro" id="IPR050950">
    <property type="entry name" value="HTH-type_LysR_regulators"/>
</dbReference>
<dbReference type="InterPro" id="IPR000847">
    <property type="entry name" value="LysR_HTH_N"/>
</dbReference>
<dbReference type="OrthoDB" id="1652954at2"/>
<dbReference type="PANTHER" id="PTHR30419:SF28">
    <property type="entry name" value="HTH-TYPE TRANSCRIPTIONAL REGULATOR BSDA"/>
    <property type="match status" value="1"/>
</dbReference>
<evidence type="ECO:0000313" key="7">
    <source>
        <dbReference type="Proteomes" id="UP000184604"/>
    </source>
</evidence>
<dbReference type="GO" id="GO:0003700">
    <property type="term" value="F:DNA-binding transcription factor activity"/>
    <property type="evidence" value="ECO:0007669"/>
    <property type="project" value="InterPro"/>
</dbReference>
<protein>
    <submittedName>
        <fullName evidence="6">LysR family transcriptional regulator</fullName>
    </submittedName>
</protein>
<dbReference type="SUPFAM" id="SSF53850">
    <property type="entry name" value="Periplasmic binding protein-like II"/>
    <property type="match status" value="1"/>
</dbReference>
<gene>
    <name evidence="6" type="ORF">BS101_06395</name>
</gene>
<feature type="domain" description="HTH lysR-type" evidence="5">
    <location>
        <begin position="1"/>
        <end position="58"/>
    </location>
</feature>
<dbReference type="Gene3D" id="1.10.10.10">
    <property type="entry name" value="Winged helix-like DNA-binding domain superfamily/Winged helix DNA-binding domain"/>
    <property type="match status" value="1"/>
</dbReference>
<dbReference type="GO" id="GO:0005829">
    <property type="term" value="C:cytosol"/>
    <property type="evidence" value="ECO:0007669"/>
    <property type="project" value="TreeGrafter"/>
</dbReference>
<dbReference type="EMBL" id="CP018335">
    <property type="protein sequence ID" value="APM38389.1"/>
    <property type="molecule type" value="Genomic_DNA"/>
</dbReference>
<reference evidence="6 7" key="1">
    <citation type="submission" date="2016-12" db="EMBL/GenBank/DDBJ databases">
        <title>Complete genome sequence of Clostridium kluyveri JZZ isolated from the pit mud of a Chinese flavor liquor-making factory.</title>
        <authorList>
            <person name="Wang Y."/>
        </authorList>
    </citation>
    <scope>NUCLEOTIDE SEQUENCE [LARGE SCALE GENOMIC DNA]</scope>
    <source>
        <strain evidence="6 7">JZZ</strain>
    </source>
</reference>
<dbReference type="RefSeq" id="WP_073538061.1">
    <property type="nucleotide sequence ID" value="NZ_CP018335.1"/>
</dbReference>
<dbReference type="Pfam" id="PF03466">
    <property type="entry name" value="LysR_substrate"/>
    <property type="match status" value="1"/>
</dbReference>
<dbReference type="InterPro" id="IPR005119">
    <property type="entry name" value="LysR_subst-bd"/>
</dbReference>
<dbReference type="SUPFAM" id="SSF46785">
    <property type="entry name" value="Winged helix' DNA-binding domain"/>
    <property type="match status" value="1"/>
</dbReference>
<dbReference type="CDD" id="cd08434">
    <property type="entry name" value="PBP2_GltC_like"/>
    <property type="match status" value="1"/>
</dbReference>
<sequence length="301" mass="34511">MNLNQLYYFREIAHLQHFRQAAAKLNISQPSLSKSIANLEEELELCLFEKNGRNVVLTKYGLIFLNHVEKILHELDNAKKDMKQLASSDQGHVDIAYIFPLSQYYIPKTVRSFLNLEENRNVTFTFKQGITDELLEGLKNDKYDLIFASYVEEEPDIIFIPIFDQKLFVIVPPDHPLAELDSVDLRDIEPYPLVGYDKASGLGKLTSKLLKNMDLHPKIICEASDEYALSALVAANFGVSIIAEAPALKYAKVKKLHIKNIKYSRQIHLAYKKNKYFAPAVHNFISYVKNKSYGENSNFFT</sequence>
<dbReference type="PANTHER" id="PTHR30419">
    <property type="entry name" value="HTH-TYPE TRANSCRIPTIONAL REGULATOR YBHD"/>
    <property type="match status" value="1"/>
</dbReference>
<evidence type="ECO:0000256" key="2">
    <source>
        <dbReference type="ARBA" id="ARBA00023015"/>
    </source>
</evidence>
<comment type="similarity">
    <text evidence="1">Belongs to the LysR transcriptional regulatory family.</text>
</comment>
<dbReference type="InterPro" id="IPR036390">
    <property type="entry name" value="WH_DNA-bd_sf"/>
</dbReference>
<dbReference type="PROSITE" id="PS50931">
    <property type="entry name" value="HTH_LYSR"/>
    <property type="match status" value="1"/>
</dbReference>
<dbReference type="PRINTS" id="PR00039">
    <property type="entry name" value="HTHLYSR"/>
</dbReference>
<dbReference type="Proteomes" id="UP000184604">
    <property type="component" value="Chromosome"/>
</dbReference>
<accession>A0A1L5F5V2</accession>
<evidence type="ECO:0000313" key="6">
    <source>
        <dbReference type="EMBL" id="APM38389.1"/>
    </source>
</evidence>
<dbReference type="InterPro" id="IPR036388">
    <property type="entry name" value="WH-like_DNA-bd_sf"/>
</dbReference>
<evidence type="ECO:0000256" key="4">
    <source>
        <dbReference type="ARBA" id="ARBA00023163"/>
    </source>
</evidence>